<proteinExistence type="predicted"/>
<protein>
    <submittedName>
        <fullName evidence="2">Uncharacterized protein</fullName>
    </submittedName>
</protein>
<keyword evidence="3" id="KW-1185">Reference proteome</keyword>
<dbReference type="EMBL" id="JACHMO010000001">
    <property type="protein sequence ID" value="MBB5804087.1"/>
    <property type="molecule type" value="Genomic_DNA"/>
</dbReference>
<dbReference type="Proteomes" id="UP000552097">
    <property type="component" value="Unassembled WGS sequence"/>
</dbReference>
<dbReference type="RefSeq" id="WP_281391931.1">
    <property type="nucleotide sequence ID" value="NZ_JACHMO010000001.1"/>
</dbReference>
<gene>
    <name evidence="2" type="ORF">F4560_003855</name>
</gene>
<sequence>MSETDQPIRDVALFGRAATVERESPGVPAGRRSPPVNGRR</sequence>
<evidence type="ECO:0000256" key="1">
    <source>
        <dbReference type="SAM" id="MobiDB-lite"/>
    </source>
</evidence>
<name>A0A7W9M1Q7_9PSEU</name>
<evidence type="ECO:0000313" key="3">
    <source>
        <dbReference type="Proteomes" id="UP000552097"/>
    </source>
</evidence>
<comment type="caution">
    <text evidence="2">The sequence shown here is derived from an EMBL/GenBank/DDBJ whole genome shotgun (WGS) entry which is preliminary data.</text>
</comment>
<evidence type="ECO:0000313" key="2">
    <source>
        <dbReference type="EMBL" id="MBB5804087.1"/>
    </source>
</evidence>
<organism evidence="2 3">
    <name type="scientific">Saccharothrix ecbatanensis</name>
    <dbReference type="NCBI Taxonomy" id="1105145"/>
    <lineage>
        <taxon>Bacteria</taxon>
        <taxon>Bacillati</taxon>
        <taxon>Actinomycetota</taxon>
        <taxon>Actinomycetes</taxon>
        <taxon>Pseudonocardiales</taxon>
        <taxon>Pseudonocardiaceae</taxon>
        <taxon>Saccharothrix</taxon>
    </lineage>
</organism>
<reference evidence="2 3" key="1">
    <citation type="submission" date="2020-08" db="EMBL/GenBank/DDBJ databases">
        <title>Sequencing the genomes of 1000 actinobacteria strains.</title>
        <authorList>
            <person name="Klenk H.-P."/>
        </authorList>
    </citation>
    <scope>NUCLEOTIDE SEQUENCE [LARGE SCALE GENOMIC DNA]</scope>
    <source>
        <strain evidence="2 3">DSM 45486</strain>
    </source>
</reference>
<feature type="region of interest" description="Disordered" evidence="1">
    <location>
        <begin position="16"/>
        <end position="40"/>
    </location>
</feature>
<dbReference type="AlphaFoldDB" id="A0A7W9M1Q7"/>
<accession>A0A7W9M1Q7</accession>